<dbReference type="InterPro" id="IPR000209">
    <property type="entry name" value="Peptidase_S8/S53_dom"/>
</dbReference>
<dbReference type="RefSeq" id="WP_241775808.1">
    <property type="nucleotide sequence ID" value="NZ_LCYN01000018.1"/>
</dbReference>
<feature type="domain" description="Peptidase S8/S53" evidence="13">
    <location>
        <begin position="145"/>
        <end position="432"/>
    </location>
</feature>
<dbReference type="EMBL" id="LCYN01000018">
    <property type="protein sequence ID" value="KKZ95906.1"/>
    <property type="molecule type" value="Genomic_DNA"/>
</dbReference>
<dbReference type="PROSITE" id="PS51892">
    <property type="entry name" value="SUBTILASE"/>
    <property type="match status" value="1"/>
</dbReference>
<dbReference type="InterPro" id="IPR008357">
    <property type="entry name" value="Lanit_process"/>
</dbReference>
<evidence type="ECO:0000256" key="1">
    <source>
        <dbReference type="ARBA" id="ARBA00001913"/>
    </source>
</evidence>
<dbReference type="PROSITE" id="PS00136">
    <property type="entry name" value="SUBTILASE_ASP"/>
    <property type="match status" value="1"/>
</dbReference>
<comment type="pathway">
    <text evidence="9">Antibiotic biosynthesis.</text>
</comment>
<comment type="similarity">
    <text evidence="3 9 11">Belongs to the peptidase S8 family.</text>
</comment>
<reference evidence="15" key="2">
    <citation type="submission" date="2015-04" db="EMBL/GenBank/DDBJ databases">
        <title>Draft Genome Sequences of Eight Spore-Forming Food Isolates of Bacillus cereus Genome sequencing.</title>
        <authorList>
            <person name="Krawcyk A.O."/>
            <person name="de Jong A."/>
            <person name="Eijlander R.T."/>
            <person name="Berendsen E.M."/>
            <person name="Holsappel S."/>
            <person name="Wells-Bennik M."/>
            <person name="Kuipers O.P."/>
        </authorList>
    </citation>
    <scope>NUCLEOTIDE SEQUENCE [LARGE SCALE GENOMIC DNA]</scope>
    <source>
        <strain evidence="15">B4147</strain>
    </source>
</reference>
<sequence length="472" mass="51781">MGIRLENSKIVQLIISLFIFFVILIPCEISNAEEQENYYTIQAKHSKDYNELVNLTNEYKATVLYSIEELGIIQVKTTETNIKKIGSSSLVDTFNPSLRSVSSRLNSEKPENNPSPNPGSLWDLQWDMKQVTNNGESYKLFSGTKNVTVGIIDSGLDINHLDLKDNVVQGSKNLVPKGGFRGKEIEETGELNLLTDKLGHGTHVAGQIAANGNLKGIAPGIGIKSYRVFGEQNADSLWIIKAIIEAAKDDVDVINISLGDYLINGIALLGENGSKTNLAEIKAYRDAIKFAENQGSIIVAAAGNDSLNVNDKQQMLNFLKNKIKNDGITLQGKVLDVPASLPSVVTVSSVGSSNELSLFSNYGKGFIDIAAQGGDTRLLEKYGEQSWKKNEMYKKERIISTVPNQGYFYAYGNSMAAPKVSGALALIIDKNHLKNHPKRAIQFLYQNGVDRIGFNRDLFGNGILNVYKALNN</sequence>
<comment type="caution">
    <text evidence="14">The sequence shown here is derived from an EMBL/GenBank/DDBJ whole genome shotgun (WGS) entry which is preliminary data.</text>
</comment>
<dbReference type="InterPro" id="IPR022398">
    <property type="entry name" value="Peptidase_S8_His-AS"/>
</dbReference>
<dbReference type="Gene3D" id="3.40.50.200">
    <property type="entry name" value="Peptidase S8/S53 domain"/>
    <property type="match status" value="1"/>
</dbReference>
<dbReference type="GO" id="GO:0005576">
    <property type="term" value="C:extracellular region"/>
    <property type="evidence" value="ECO:0007669"/>
    <property type="project" value="UniProtKB-SubCell"/>
</dbReference>
<dbReference type="Pfam" id="PF00082">
    <property type="entry name" value="Peptidase_S8"/>
    <property type="match status" value="1"/>
</dbReference>
<dbReference type="PIRSF" id="PIRSF037875">
    <property type="entry name" value="Peptidase_S8_lp"/>
    <property type="match status" value="1"/>
</dbReference>
<feature type="active site" description="Charge relay system" evidence="10 11">
    <location>
        <position position="153"/>
    </location>
</feature>
<protein>
    <recommendedName>
        <fullName evidence="9">Leader peptide-processing serine protease</fullName>
        <ecNumber evidence="9">3.4.21.-</ecNumber>
    </recommendedName>
</protein>
<dbReference type="Proteomes" id="UP000035350">
    <property type="component" value="Unassembled WGS sequence"/>
</dbReference>
<evidence type="ECO:0000256" key="6">
    <source>
        <dbReference type="ARBA" id="ARBA00022801"/>
    </source>
</evidence>
<dbReference type="PROSITE" id="PS00137">
    <property type="entry name" value="SUBTILASE_HIS"/>
    <property type="match status" value="1"/>
</dbReference>
<dbReference type="AlphaFoldDB" id="A0A0G8CA41"/>
<comment type="subcellular location">
    <subcellularLocation>
        <location evidence="2">Secreted</location>
    </subcellularLocation>
</comment>
<evidence type="ECO:0000256" key="2">
    <source>
        <dbReference type="ARBA" id="ARBA00004613"/>
    </source>
</evidence>
<dbReference type="SUPFAM" id="SSF52743">
    <property type="entry name" value="Subtilisin-like"/>
    <property type="match status" value="1"/>
</dbReference>
<dbReference type="InterPro" id="IPR023827">
    <property type="entry name" value="Peptidase_S8_Asp-AS"/>
</dbReference>
<evidence type="ECO:0000256" key="9">
    <source>
        <dbReference type="PIRNR" id="PIRNR037875"/>
    </source>
</evidence>
<evidence type="ECO:0000256" key="7">
    <source>
        <dbReference type="ARBA" id="ARBA00022825"/>
    </source>
</evidence>
<dbReference type="PRINTS" id="PR00723">
    <property type="entry name" value="SUBTILISIN"/>
</dbReference>
<evidence type="ECO:0000256" key="12">
    <source>
        <dbReference type="SAM" id="MobiDB-lite"/>
    </source>
</evidence>
<feature type="active site" description="Charge relay system" evidence="10 11">
    <location>
        <position position="414"/>
    </location>
</feature>
<evidence type="ECO:0000256" key="3">
    <source>
        <dbReference type="ARBA" id="ARBA00011073"/>
    </source>
</evidence>
<dbReference type="PANTHER" id="PTHR43806">
    <property type="entry name" value="PEPTIDASE S8"/>
    <property type="match status" value="1"/>
</dbReference>
<reference evidence="14 15" key="1">
    <citation type="journal article" date="2015" name="Genome Announc.">
        <title>Next-Generation Whole-Genome Sequencing of Eight Strains of Bacillus cereus, Isolated from Food.</title>
        <authorList>
            <person name="Krawczyk A.O."/>
            <person name="de Jong A."/>
            <person name="Eijlander R.T."/>
            <person name="Berendsen E.M."/>
            <person name="Holsappel S."/>
            <person name="Wells-Bennik M.H."/>
            <person name="Kuipers O.P."/>
        </authorList>
    </citation>
    <scope>NUCLEOTIDE SEQUENCE [LARGE SCALE GENOMIC DNA]</scope>
    <source>
        <strain evidence="14 15">B4147</strain>
    </source>
</reference>
<dbReference type="InterPro" id="IPR036852">
    <property type="entry name" value="Peptidase_S8/S53_dom_sf"/>
</dbReference>
<dbReference type="CDD" id="cd07482">
    <property type="entry name" value="Peptidases_S8_Lantibiotic_specific_protease"/>
    <property type="match status" value="1"/>
</dbReference>
<evidence type="ECO:0000256" key="11">
    <source>
        <dbReference type="PROSITE-ProRule" id="PRU01240"/>
    </source>
</evidence>
<keyword evidence="9" id="KW-0732">Signal</keyword>
<keyword evidence="5 9" id="KW-0645">Protease</keyword>
<feature type="region of interest" description="Disordered" evidence="12">
    <location>
        <begin position="101"/>
        <end position="120"/>
    </location>
</feature>
<keyword evidence="4" id="KW-0964">Secreted</keyword>
<keyword evidence="7 9" id="KW-0720">Serine protease</keyword>
<accession>A0A0G8CA41</accession>
<keyword evidence="8" id="KW-0106">Calcium</keyword>
<dbReference type="EC" id="3.4.21.-" evidence="9"/>
<comment type="cofactor">
    <cofactor evidence="1">
        <name>Ca(2+)</name>
        <dbReference type="ChEBI" id="CHEBI:29108"/>
    </cofactor>
</comment>
<evidence type="ECO:0000256" key="10">
    <source>
        <dbReference type="PIRSR" id="PIRSR037875-50"/>
    </source>
</evidence>
<evidence type="ECO:0000259" key="13">
    <source>
        <dbReference type="Pfam" id="PF00082"/>
    </source>
</evidence>
<dbReference type="GO" id="GO:0004252">
    <property type="term" value="F:serine-type endopeptidase activity"/>
    <property type="evidence" value="ECO:0007669"/>
    <property type="project" value="UniProtKB-UniRule"/>
</dbReference>
<organism evidence="14 15">
    <name type="scientific">Bacillus wiedmannii</name>
    <dbReference type="NCBI Taxonomy" id="1890302"/>
    <lineage>
        <taxon>Bacteria</taxon>
        <taxon>Bacillati</taxon>
        <taxon>Bacillota</taxon>
        <taxon>Bacilli</taxon>
        <taxon>Bacillales</taxon>
        <taxon>Bacillaceae</taxon>
        <taxon>Bacillus</taxon>
        <taxon>Bacillus cereus group</taxon>
    </lineage>
</organism>
<keyword evidence="9" id="KW-0865">Zymogen</keyword>
<evidence type="ECO:0000313" key="14">
    <source>
        <dbReference type="EMBL" id="KKZ95906.1"/>
    </source>
</evidence>
<dbReference type="InterPro" id="IPR050131">
    <property type="entry name" value="Peptidase_S8_subtilisin-like"/>
</dbReference>
<name>A0A0G8CA41_9BACI</name>
<dbReference type="GO" id="GO:0006508">
    <property type="term" value="P:proteolysis"/>
    <property type="evidence" value="ECO:0007669"/>
    <property type="project" value="UniProtKB-KW"/>
</dbReference>
<keyword evidence="6 9" id="KW-0378">Hydrolase</keyword>
<evidence type="ECO:0000256" key="4">
    <source>
        <dbReference type="ARBA" id="ARBA00022525"/>
    </source>
</evidence>
<dbReference type="InterPro" id="IPR015500">
    <property type="entry name" value="Peptidase_S8_subtilisin-rel"/>
</dbReference>
<gene>
    <name evidence="14" type="ORF">B4147_5869</name>
</gene>
<dbReference type="PANTHER" id="PTHR43806:SF11">
    <property type="entry name" value="CEREVISIN-RELATED"/>
    <property type="match status" value="1"/>
</dbReference>
<evidence type="ECO:0000256" key="8">
    <source>
        <dbReference type="ARBA" id="ARBA00022837"/>
    </source>
</evidence>
<proteinExistence type="inferred from homology"/>
<evidence type="ECO:0000256" key="5">
    <source>
        <dbReference type="ARBA" id="ARBA00022670"/>
    </source>
</evidence>
<dbReference type="PRINTS" id="PR01779">
    <property type="entry name" value="LANTIPROCESS"/>
</dbReference>
<feature type="active site" description="Charge relay system" evidence="10 11">
    <location>
        <position position="200"/>
    </location>
</feature>
<dbReference type="PATRIC" id="fig|1396.433.peg.2089"/>
<evidence type="ECO:0000313" key="15">
    <source>
        <dbReference type="Proteomes" id="UP000035350"/>
    </source>
</evidence>